<comment type="caution">
    <text evidence="3">The sequence shown here is derived from an EMBL/GenBank/DDBJ whole genome shotgun (WGS) entry which is preliminary data.</text>
</comment>
<gene>
    <name evidence="3" type="ORF">H9875_00265</name>
</gene>
<feature type="domain" description="Methyltransferase" evidence="2">
    <location>
        <begin position="38"/>
        <end position="133"/>
    </location>
</feature>
<evidence type="ECO:0000256" key="1">
    <source>
        <dbReference type="ARBA" id="ARBA00022679"/>
    </source>
</evidence>
<dbReference type="InterPro" id="IPR029063">
    <property type="entry name" value="SAM-dependent_MTases_sf"/>
</dbReference>
<dbReference type="Gene3D" id="2.20.25.110">
    <property type="entry name" value="S-adenosyl-L-methionine-dependent methyltransferases"/>
    <property type="match status" value="1"/>
</dbReference>
<dbReference type="EMBL" id="DXGJ01000002">
    <property type="protein sequence ID" value="HIW71036.1"/>
    <property type="molecule type" value="Genomic_DNA"/>
</dbReference>
<dbReference type="SUPFAM" id="SSF53335">
    <property type="entry name" value="S-adenosyl-L-methionine-dependent methyltransferases"/>
    <property type="match status" value="1"/>
</dbReference>
<reference evidence="3" key="2">
    <citation type="submission" date="2021-04" db="EMBL/GenBank/DDBJ databases">
        <authorList>
            <person name="Gilroy R."/>
        </authorList>
    </citation>
    <scope>NUCLEOTIDE SEQUENCE</scope>
    <source>
        <strain evidence="3">CHK173-259</strain>
    </source>
</reference>
<dbReference type="InterPro" id="IPR041698">
    <property type="entry name" value="Methyltransf_25"/>
</dbReference>
<dbReference type="AlphaFoldDB" id="A0A9D1U3W3"/>
<evidence type="ECO:0000313" key="4">
    <source>
        <dbReference type="Proteomes" id="UP000886822"/>
    </source>
</evidence>
<protein>
    <submittedName>
        <fullName evidence="3">Class I SAM-dependent methyltransferase</fullName>
    </submittedName>
</protein>
<sequence>MIYQSFAQLYDDLFDPAMYDQWLDFVASRVAPTDGPLLDLACGSGRLGVQLAENGYTVSGLDLSEEMLALAAKHAQEAQVDFPLMQGNMLDLSGLADQYQTVTCFADSFCYLEGLAAVTTAFKQVRDHLLPGGKFLFDVITPHQTDDVYPGYMYNYVDDQRAFLWTSYGIEDEAHSVDHDLTFFIHDMDDDAYHKVTELHHERTYPLTDYRKALAAAGLTLQRVSADFGQHDVADDTTRWFFEVTREA</sequence>
<dbReference type="Pfam" id="PF13649">
    <property type="entry name" value="Methyltransf_25"/>
    <property type="match status" value="1"/>
</dbReference>
<proteinExistence type="predicted"/>
<dbReference type="CDD" id="cd02440">
    <property type="entry name" value="AdoMet_MTases"/>
    <property type="match status" value="1"/>
</dbReference>
<keyword evidence="1" id="KW-0808">Transferase</keyword>
<reference evidence="3" key="1">
    <citation type="journal article" date="2021" name="PeerJ">
        <title>Extensive microbial diversity within the chicken gut microbiome revealed by metagenomics and culture.</title>
        <authorList>
            <person name="Gilroy R."/>
            <person name="Ravi A."/>
            <person name="Getino M."/>
            <person name="Pursley I."/>
            <person name="Horton D.L."/>
            <person name="Alikhan N.F."/>
            <person name="Baker D."/>
            <person name="Gharbi K."/>
            <person name="Hall N."/>
            <person name="Watson M."/>
            <person name="Adriaenssens E.M."/>
            <person name="Foster-Nyarko E."/>
            <person name="Jarju S."/>
            <person name="Secka A."/>
            <person name="Antonio M."/>
            <person name="Oren A."/>
            <person name="Chaudhuri R.R."/>
            <person name="La Ragione R."/>
            <person name="Hildebrand F."/>
            <person name="Pallen M.J."/>
        </authorList>
    </citation>
    <scope>NUCLEOTIDE SEQUENCE</scope>
    <source>
        <strain evidence="3">CHK173-259</strain>
    </source>
</reference>
<dbReference type="Proteomes" id="UP000886822">
    <property type="component" value="Unassembled WGS sequence"/>
</dbReference>
<dbReference type="Gene3D" id="3.40.50.150">
    <property type="entry name" value="Vaccinia Virus protein VP39"/>
    <property type="match status" value="1"/>
</dbReference>
<accession>A0A9D1U3W3</accession>
<dbReference type="PANTHER" id="PTHR43861">
    <property type="entry name" value="TRANS-ACONITATE 2-METHYLTRANSFERASE-RELATED"/>
    <property type="match status" value="1"/>
</dbReference>
<name>A0A9D1U3W3_9LACO</name>
<evidence type="ECO:0000259" key="2">
    <source>
        <dbReference type="Pfam" id="PF13649"/>
    </source>
</evidence>
<organism evidence="3 4">
    <name type="scientific">Candidatus Levilactobacillus faecigallinarum</name>
    <dbReference type="NCBI Taxonomy" id="2838638"/>
    <lineage>
        <taxon>Bacteria</taxon>
        <taxon>Bacillati</taxon>
        <taxon>Bacillota</taxon>
        <taxon>Bacilli</taxon>
        <taxon>Lactobacillales</taxon>
        <taxon>Lactobacillaceae</taxon>
        <taxon>Levilactobacillus</taxon>
    </lineage>
</organism>
<dbReference type="GO" id="GO:0032259">
    <property type="term" value="P:methylation"/>
    <property type="evidence" value="ECO:0007669"/>
    <property type="project" value="UniProtKB-KW"/>
</dbReference>
<dbReference type="GO" id="GO:0008168">
    <property type="term" value="F:methyltransferase activity"/>
    <property type="evidence" value="ECO:0007669"/>
    <property type="project" value="UniProtKB-KW"/>
</dbReference>
<keyword evidence="3" id="KW-0489">Methyltransferase</keyword>
<evidence type="ECO:0000313" key="3">
    <source>
        <dbReference type="EMBL" id="HIW71036.1"/>
    </source>
</evidence>